<keyword evidence="2" id="KW-1185">Reference proteome</keyword>
<proteinExistence type="predicted"/>
<protein>
    <recommendedName>
        <fullName evidence="3">F-box domain-containing protein</fullName>
    </recommendedName>
</protein>
<evidence type="ECO:0008006" key="3">
    <source>
        <dbReference type="Google" id="ProtNLM"/>
    </source>
</evidence>
<dbReference type="AlphaFoldDB" id="A0A6A7AAP6"/>
<name>A0A6A7AAP6_9PLEO</name>
<reference evidence="1" key="1">
    <citation type="journal article" date="2020" name="Stud. Mycol.">
        <title>101 Dothideomycetes genomes: a test case for predicting lifestyles and emergence of pathogens.</title>
        <authorList>
            <person name="Haridas S."/>
            <person name="Albert R."/>
            <person name="Binder M."/>
            <person name="Bloem J."/>
            <person name="Labutti K."/>
            <person name="Salamov A."/>
            <person name="Andreopoulos B."/>
            <person name="Baker S."/>
            <person name="Barry K."/>
            <person name="Bills G."/>
            <person name="Bluhm B."/>
            <person name="Cannon C."/>
            <person name="Castanera R."/>
            <person name="Culley D."/>
            <person name="Daum C."/>
            <person name="Ezra D."/>
            <person name="Gonzalez J."/>
            <person name="Henrissat B."/>
            <person name="Kuo A."/>
            <person name="Liang C."/>
            <person name="Lipzen A."/>
            <person name="Lutzoni F."/>
            <person name="Magnuson J."/>
            <person name="Mondo S."/>
            <person name="Nolan M."/>
            <person name="Ohm R."/>
            <person name="Pangilinan J."/>
            <person name="Park H.-J."/>
            <person name="Ramirez L."/>
            <person name="Alfaro M."/>
            <person name="Sun H."/>
            <person name="Tritt A."/>
            <person name="Yoshinaga Y."/>
            <person name="Zwiers L.-H."/>
            <person name="Turgeon B."/>
            <person name="Goodwin S."/>
            <person name="Spatafora J."/>
            <person name="Crous P."/>
            <person name="Grigoriev I."/>
        </authorList>
    </citation>
    <scope>NUCLEOTIDE SEQUENCE</scope>
    <source>
        <strain evidence="1">CBS 113818</strain>
    </source>
</reference>
<evidence type="ECO:0000313" key="1">
    <source>
        <dbReference type="EMBL" id="KAF2830390.1"/>
    </source>
</evidence>
<gene>
    <name evidence="1" type="ORF">CC86DRAFT_463700</name>
</gene>
<organism evidence="1 2">
    <name type="scientific">Ophiobolus disseminans</name>
    <dbReference type="NCBI Taxonomy" id="1469910"/>
    <lineage>
        <taxon>Eukaryota</taxon>
        <taxon>Fungi</taxon>
        <taxon>Dikarya</taxon>
        <taxon>Ascomycota</taxon>
        <taxon>Pezizomycotina</taxon>
        <taxon>Dothideomycetes</taxon>
        <taxon>Pleosporomycetidae</taxon>
        <taxon>Pleosporales</taxon>
        <taxon>Pleosporineae</taxon>
        <taxon>Phaeosphaeriaceae</taxon>
        <taxon>Ophiobolus</taxon>
    </lineage>
</organism>
<dbReference type="OrthoDB" id="5422579at2759"/>
<dbReference type="Proteomes" id="UP000799424">
    <property type="component" value="Unassembled WGS sequence"/>
</dbReference>
<evidence type="ECO:0000313" key="2">
    <source>
        <dbReference type="Proteomes" id="UP000799424"/>
    </source>
</evidence>
<dbReference type="EMBL" id="MU006219">
    <property type="protein sequence ID" value="KAF2830390.1"/>
    <property type="molecule type" value="Genomic_DNA"/>
</dbReference>
<sequence>MASKHLGLGANREQDVHVPYIPPEVHRMIAQYIHFSDLPHYRLVSRILSAIGAEELFSTITFHCSSGSIARINAIKTCPHLNRYVTTIVWDSNLWKIPNVRDLHEWRRYFHGRAFAAQQHGDAEHRKLADTFNSLRDNQEEWERYLDRARDEKVAKNFRNLQNMFSGFKNLCKLHILNGDLTVRHRGLEKRAEKPHPPECTFNYWRGESLNVDGLPVYHSERPCGYALAAIDSFGDISWRLTKLRLNSVCCKVFYGFMDGIQPLRNFSSFHLKLTVLSEPLWGRDVARWPRFYSNVLAVRNLFHHQVFMGFLVKLPELESLKLDFCGRYFDENDIGHSAPATVGDIFDPGHTWPRLRRISLLHADTTHEALSSLLKRHQSTLKVLKLHAMMLEPDQNEVHARQSHARTWTDIFDEMNEVLHLEHAKLSGYFSIKDSDVPGCNFENEQYALAASAYLVTGGDSPLRGTKVRQ</sequence>
<accession>A0A6A7AAP6</accession>